<dbReference type="GO" id="GO:0003700">
    <property type="term" value="F:DNA-binding transcription factor activity"/>
    <property type="evidence" value="ECO:0007669"/>
    <property type="project" value="InterPro"/>
</dbReference>
<dbReference type="GO" id="GO:0005634">
    <property type="term" value="C:nucleus"/>
    <property type="evidence" value="ECO:0007669"/>
    <property type="project" value="UniProtKB-SubCell"/>
</dbReference>
<protein>
    <submittedName>
        <fullName evidence="7">Integrase-type DNA-binding superfamily protein</fullName>
    </submittedName>
</protein>
<keyword evidence="2" id="KW-0805">Transcription regulation</keyword>
<dbReference type="SMART" id="SM00380">
    <property type="entry name" value="AP2"/>
    <property type="match status" value="1"/>
</dbReference>
<dbReference type="Proteomes" id="UP000585474">
    <property type="component" value="Unassembled WGS sequence"/>
</dbReference>
<organism evidence="7 8">
    <name type="scientific">Actinidia rufa</name>
    <dbReference type="NCBI Taxonomy" id="165716"/>
    <lineage>
        <taxon>Eukaryota</taxon>
        <taxon>Viridiplantae</taxon>
        <taxon>Streptophyta</taxon>
        <taxon>Embryophyta</taxon>
        <taxon>Tracheophyta</taxon>
        <taxon>Spermatophyta</taxon>
        <taxon>Magnoliopsida</taxon>
        <taxon>eudicotyledons</taxon>
        <taxon>Gunneridae</taxon>
        <taxon>Pentapetalae</taxon>
        <taxon>asterids</taxon>
        <taxon>Ericales</taxon>
        <taxon>Actinidiaceae</taxon>
        <taxon>Actinidia</taxon>
    </lineage>
</organism>
<accession>A0A7J0EMB6</accession>
<evidence type="ECO:0000313" key="8">
    <source>
        <dbReference type="Proteomes" id="UP000585474"/>
    </source>
</evidence>
<dbReference type="SUPFAM" id="SSF54171">
    <property type="entry name" value="DNA-binding domain"/>
    <property type="match status" value="1"/>
</dbReference>
<evidence type="ECO:0000256" key="4">
    <source>
        <dbReference type="ARBA" id="ARBA00023163"/>
    </source>
</evidence>
<evidence type="ECO:0000256" key="5">
    <source>
        <dbReference type="ARBA" id="ARBA00023242"/>
    </source>
</evidence>
<dbReference type="PROSITE" id="PS51032">
    <property type="entry name" value="AP2_ERF"/>
    <property type="match status" value="1"/>
</dbReference>
<dbReference type="Gene3D" id="3.30.730.10">
    <property type="entry name" value="AP2/ERF domain"/>
    <property type="match status" value="1"/>
</dbReference>
<dbReference type="InterPro" id="IPR036955">
    <property type="entry name" value="AP2/ERF_dom_sf"/>
</dbReference>
<reference evidence="7 8" key="1">
    <citation type="submission" date="2019-07" db="EMBL/GenBank/DDBJ databases">
        <title>De Novo Assembly of kiwifruit Actinidia rufa.</title>
        <authorList>
            <person name="Sugita-Konishi S."/>
            <person name="Sato K."/>
            <person name="Mori E."/>
            <person name="Abe Y."/>
            <person name="Kisaki G."/>
            <person name="Hamano K."/>
            <person name="Suezawa K."/>
            <person name="Otani M."/>
            <person name="Fukuda T."/>
            <person name="Manabe T."/>
            <person name="Gomi K."/>
            <person name="Tabuchi M."/>
            <person name="Akimitsu K."/>
            <person name="Kataoka I."/>
        </authorList>
    </citation>
    <scope>NUCLEOTIDE SEQUENCE [LARGE SCALE GENOMIC DNA]</scope>
    <source>
        <strain evidence="8">cv. Fuchu</strain>
    </source>
</reference>
<dbReference type="EMBL" id="BJWL01000005">
    <property type="protein sequence ID" value="GFY87624.1"/>
    <property type="molecule type" value="Genomic_DNA"/>
</dbReference>
<evidence type="ECO:0000256" key="2">
    <source>
        <dbReference type="ARBA" id="ARBA00023015"/>
    </source>
</evidence>
<keyword evidence="8" id="KW-1185">Reference proteome</keyword>
<dbReference type="GO" id="GO:0003677">
    <property type="term" value="F:DNA binding"/>
    <property type="evidence" value="ECO:0007669"/>
    <property type="project" value="UniProtKB-KW"/>
</dbReference>
<dbReference type="InterPro" id="IPR001471">
    <property type="entry name" value="AP2/ERF_dom"/>
</dbReference>
<evidence type="ECO:0000259" key="6">
    <source>
        <dbReference type="PROSITE" id="PS51032"/>
    </source>
</evidence>
<keyword evidence="4" id="KW-0804">Transcription</keyword>
<evidence type="ECO:0000256" key="1">
    <source>
        <dbReference type="ARBA" id="ARBA00004123"/>
    </source>
</evidence>
<proteinExistence type="predicted"/>
<comment type="caution">
    <text evidence="7">The sequence shown here is derived from an EMBL/GenBank/DDBJ whole genome shotgun (WGS) entry which is preliminary data.</text>
</comment>
<feature type="domain" description="AP2/ERF" evidence="6">
    <location>
        <begin position="48"/>
        <end position="124"/>
    </location>
</feature>
<comment type="subcellular location">
    <subcellularLocation>
        <location evidence="1">Nucleus</location>
    </subcellularLocation>
</comment>
<evidence type="ECO:0000256" key="3">
    <source>
        <dbReference type="ARBA" id="ARBA00023125"/>
    </source>
</evidence>
<sequence>MTEIRLGFLPVSSFSWSKLIFCNDSVDPSEEINSDDNFLPHFLAEKVKEKSLEPDSSEWEKRSEKIEKIHRGSKEAMGEVCSRTTRHGEPVWFGTFSTAEAVALAYDQAAFVMRGRLALNFLMEQVRDLTSRDEV</sequence>
<dbReference type="AlphaFoldDB" id="A0A7J0EMB6"/>
<gene>
    <name evidence="7" type="ORF">Acr_05g0012630</name>
</gene>
<evidence type="ECO:0000313" key="7">
    <source>
        <dbReference type="EMBL" id="GFY87624.1"/>
    </source>
</evidence>
<keyword evidence="3 7" id="KW-0238">DNA-binding</keyword>
<dbReference type="InterPro" id="IPR016177">
    <property type="entry name" value="DNA-bd_dom_sf"/>
</dbReference>
<name>A0A7J0EMB6_9ERIC</name>
<keyword evidence="5" id="KW-0539">Nucleus</keyword>